<gene>
    <name evidence="1" type="ORF">N44_04165</name>
</gene>
<dbReference type="EMBL" id="BBPA01000070">
    <property type="protein sequence ID" value="GAL95310.1"/>
    <property type="molecule type" value="Genomic_DNA"/>
</dbReference>
<dbReference type="RefSeq" id="WP_274518364.1">
    <property type="nucleotide sequence ID" value="NZ_BBPA01000070.1"/>
</dbReference>
<accession>A0A0A1VZZ7</accession>
<evidence type="ECO:0000313" key="1">
    <source>
        <dbReference type="EMBL" id="GAL95310.1"/>
    </source>
</evidence>
<proteinExistence type="predicted"/>
<dbReference type="Proteomes" id="UP000030321">
    <property type="component" value="Unassembled WGS sequence"/>
</dbReference>
<organism evidence="1 2">
    <name type="scientific">Microcystis aeruginosa NIES-44</name>
    <dbReference type="NCBI Taxonomy" id="449439"/>
    <lineage>
        <taxon>Bacteria</taxon>
        <taxon>Bacillati</taxon>
        <taxon>Cyanobacteriota</taxon>
        <taxon>Cyanophyceae</taxon>
        <taxon>Oscillatoriophycideae</taxon>
        <taxon>Chroococcales</taxon>
        <taxon>Microcystaceae</taxon>
        <taxon>Microcystis</taxon>
    </lineage>
</organism>
<sequence length="43" mass="4905">MLRPYFLPQTLIRAVSLISYQLSVGVFGGQWGKWRSQLIAIPI</sequence>
<reference evidence="2" key="1">
    <citation type="journal article" date="2015" name="Genome">
        <title>Whole Genome Sequence of the Non-Microcystin-Producing Microcystis aeruginosa Strain NIES-44.</title>
        <authorList>
            <person name="Okano K."/>
            <person name="Miyata N."/>
            <person name="Ozaki Y."/>
        </authorList>
    </citation>
    <scope>NUCLEOTIDE SEQUENCE [LARGE SCALE GENOMIC DNA]</scope>
    <source>
        <strain evidence="2">NIES-44</strain>
    </source>
</reference>
<comment type="caution">
    <text evidence="1">The sequence shown here is derived from an EMBL/GenBank/DDBJ whole genome shotgun (WGS) entry which is preliminary data.</text>
</comment>
<name>A0A0A1VZZ7_MICAE</name>
<evidence type="ECO:0000313" key="2">
    <source>
        <dbReference type="Proteomes" id="UP000030321"/>
    </source>
</evidence>
<dbReference type="AlphaFoldDB" id="A0A0A1VZZ7"/>
<protein>
    <submittedName>
        <fullName evidence="1">Uncharacterized protein</fullName>
    </submittedName>
</protein>